<gene>
    <name evidence="1" type="ORF">Dsin_018556</name>
</gene>
<name>A0AAE0A5I4_9ROSI</name>
<proteinExistence type="predicted"/>
<evidence type="ECO:0000313" key="1">
    <source>
        <dbReference type="EMBL" id="KAK3204510.1"/>
    </source>
</evidence>
<protein>
    <submittedName>
        <fullName evidence="1">Uncharacterized protein</fullName>
    </submittedName>
</protein>
<comment type="caution">
    <text evidence="1">The sequence shown here is derived from an EMBL/GenBank/DDBJ whole genome shotgun (WGS) entry which is preliminary data.</text>
</comment>
<evidence type="ECO:0000313" key="2">
    <source>
        <dbReference type="Proteomes" id="UP001281410"/>
    </source>
</evidence>
<dbReference type="AlphaFoldDB" id="A0AAE0A5I4"/>
<dbReference type="EMBL" id="JANJYJ010000006">
    <property type="protein sequence ID" value="KAK3204510.1"/>
    <property type="molecule type" value="Genomic_DNA"/>
</dbReference>
<reference evidence="1" key="1">
    <citation type="journal article" date="2023" name="Plant J.">
        <title>Genome sequences and population genomics provide insights into the demographic history, inbreeding, and mutation load of two 'living fossil' tree species of Dipteronia.</title>
        <authorList>
            <person name="Feng Y."/>
            <person name="Comes H.P."/>
            <person name="Chen J."/>
            <person name="Zhu S."/>
            <person name="Lu R."/>
            <person name="Zhang X."/>
            <person name="Li P."/>
            <person name="Qiu J."/>
            <person name="Olsen K.M."/>
            <person name="Qiu Y."/>
        </authorList>
    </citation>
    <scope>NUCLEOTIDE SEQUENCE</scope>
    <source>
        <strain evidence="1">NBL</strain>
    </source>
</reference>
<accession>A0AAE0A5I4</accession>
<sequence length="111" mass="12943">MNIFWQWEVNLSITKEEGGWRRGTSKYPREVTSCPSEILLKMDYLPLIQSDYNCTSCILQSKKGSLVSSYLIVPFSDFSFNSDNLRIQLLLLELVSLTDQLIFYMLVESRF</sequence>
<dbReference type="Proteomes" id="UP001281410">
    <property type="component" value="Unassembled WGS sequence"/>
</dbReference>
<keyword evidence="2" id="KW-1185">Reference proteome</keyword>
<organism evidence="1 2">
    <name type="scientific">Dipteronia sinensis</name>
    <dbReference type="NCBI Taxonomy" id="43782"/>
    <lineage>
        <taxon>Eukaryota</taxon>
        <taxon>Viridiplantae</taxon>
        <taxon>Streptophyta</taxon>
        <taxon>Embryophyta</taxon>
        <taxon>Tracheophyta</taxon>
        <taxon>Spermatophyta</taxon>
        <taxon>Magnoliopsida</taxon>
        <taxon>eudicotyledons</taxon>
        <taxon>Gunneridae</taxon>
        <taxon>Pentapetalae</taxon>
        <taxon>rosids</taxon>
        <taxon>malvids</taxon>
        <taxon>Sapindales</taxon>
        <taxon>Sapindaceae</taxon>
        <taxon>Hippocastanoideae</taxon>
        <taxon>Acereae</taxon>
        <taxon>Dipteronia</taxon>
    </lineage>
</organism>